<dbReference type="EMBL" id="JAUIZM010000004">
    <property type="protein sequence ID" value="KAK1387825.1"/>
    <property type="molecule type" value="Genomic_DNA"/>
</dbReference>
<dbReference type="Gene3D" id="3.40.630.30">
    <property type="match status" value="1"/>
</dbReference>
<dbReference type="InterPro" id="IPR000182">
    <property type="entry name" value="GNAT_dom"/>
</dbReference>
<dbReference type="AlphaFoldDB" id="A0AAD8MSJ7"/>
<dbReference type="PANTHER" id="PTHR46067">
    <property type="entry name" value="ACYL-COA N-ACYLTRANSFERASES (NAT) SUPERFAMILY PROTEIN"/>
    <property type="match status" value="1"/>
</dbReference>
<feature type="domain" description="N-acetyltransferase" evidence="1">
    <location>
        <begin position="18"/>
        <end position="170"/>
    </location>
</feature>
<dbReference type="PROSITE" id="PS51186">
    <property type="entry name" value="GNAT"/>
    <property type="match status" value="1"/>
</dbReference>
<reference evidence="2" key="2">
    <citation type="submission" date="2023-05" db="EMBL/GenBank/DDBJ databases">
        <authorList>
            <person name="Schelkunov M.I."/>
        </authorList>
    </citation>
    <scope>NUCLEOTIDE SEQUENCE</scope>
    <source>
        <strain evidence="2">Hsosn_3</strain>
        <tissue evidence="2">Leaf</tissue>
    </source>
</reference>
<reference evidence="2" key="1">
    <citation type="submission" date="2023-02" db="EMBL/GenBank/DDBJ databases">
        <title>Genome of toxic invasive species Heracleum sosnowskyi carries increased number of genes despite the absence of recent whole-genome duplications.</title>
        <authorList>
            <person name="Schelkunov M."/>
            <person name="Shtratnikova V."/>
            <person name="Makarenko M."/>
            <person name="Klepikova A."/>
            <person name="Omelchenko D."/>
            <person name="Novikova G."/>
            <person name="Obukhova E."/>
            <person name="Bogdanov V."/>
            <person name="Penin A."/>
            <person name="Logacheva M."/>
        </authorList>
    </citation>
    <scope>NUCLEOTIDE SEQUENCE</scope>
    <source>
        <strain evidence="2">Hsosn_3</strain>
        <tissue evidence="2">Leaf</tissue>
    </source>
</reference>
<protein>
    <submittedName>
        <fullName evidence="2">PAF1 complex component</fullName>
    </submittedName>
</protein>
<accession>A0AAD8MSJ7</accession>
<dbReference type="PANTHER" id="PTHR46067:SF27">
    <property type="entry name" value="ACYL-COA N-ACYLTRANSFERASES (NAT) SUPERFAMILY PROTEIN"/>
    <property type="match status" value="1"/>
</dbReference>
<keyword evidence="3" id="KW-1185">Reference proteome</keyword>
<dbReference type="SUPFAM" id="SSF55729">
    <property type="entry name" value="Acyl-CoA N-acyltransferases (Nat)"/>
    <property type="match status" value="1"/>
</dbReference>
<dbReference type="GO" id="GO:0016747">
    <property type="term" value="F:acyltransferase activity, transferring groups other than amino-acyl groups"/>
    <property type="evidence" value="ECO:0007669"/>
    <property type="project" value="InterPro"/>
</dbReference>
<proteinExistence type="predicted"/>
<name>A0AAD8MSJ7_9APIA</name>
<dbReference type="Pfam" id="PF13302">
    <property type="entry name" value="Acetyltransf_3"/>
    <property type="match status" value="1"/>
</dbReference>
<evidence type="ECO:0000313" key="2">
    <source>
        <dbReference type="EMBL" id="KAK1387825.1"/>
    </source>
</evidence>
<organism evidence="2 3">
    <name type="scientific">Heracleum sosnowskyi</name>
    <dbReference type="NCBI Taxonomy" id="360622"/>
    <lineage>
        <taxon>Eukaryota</taxon>
        <taxon>Viridiplantae</taxon>
        <taxon>Streptophyta</taxon>
        <taxon>Embryophyta</taxon>
        <taxon>Tracheophyta</taxon>
        <taxon>Spermatophyta</taxon>
        <taxon>Magnoliopsida</taxon>
        <taxon>eudicotyledons</taxon>
        <taxon>Gunneridae</taxon>
        <taxon>Pentapetalae</taxon>
        <taxon>asterids</taxon>
        <taxon>campanulids</taxon>
        <taxon>Apiales</taxon>
        <taxon>Apiaceae</taxon>
        <taxon>Apioideae</taxon>
        <taxon>apioid superclade</taxon>
        <taxon>Tordylieae</taxon>
        <taxon>Tordyliinae</taxon>
        <taxon>Heracleum</taxon>
    </lineage>
</organism>
<dbReference type="Proteomes" id="UP001237642">
    <property type="component" value="Unassembled WGS sequence"/>
</dbReference>
<gene>
    <name evidence="2" type="ORF">POM88_016003</name>
</gene>
<dbReference type="InterPro" id="IPR016181">
    <property type="entry name" value="Acyl_CoA_acyltransferase"/>
</dbReference>
<evidence type="ECO:0000313" key="3">
    <source>
        <dbReference type="Proteomes" id="UP001237642"/>
    </source>
</evidence>
<comment type="caution">
    <text evidence="2">The sequence shown here is derived from an EMBL/GenBank/DDBJ whole genome shotgun (WGS) entry which is preliminary data.</text>
</comment>
<sequence length="185" mass="21068">MENQKNELTEENDDCSDITFQLMGISDIDDFMVWATDDKVSQFCVWNTYTSKEEAMDYMTNIVAHHPWQRAICLKNHAIGSISVTPLDGNDVCRGQLGYVLASKYWGKGIVTEAVKMVASTIFVEWPHLERLEALVDADNLGSQRVLEKAGFQREGVLRKYIVLKGRTRDVVIFSLLSSDTRSYY</sequence>
<evidence type="ECO:0000259" key="1">
    <source>
        <dbReference type="PROSITE" id="PS51186"/>
    </source>
</evidence>